<evidence type="ECO:0000313" key="6">
    <source>
        <dbReference type="Proteomes" id="UP000324760"/>
    </source>
</evidence>
<dbReference type="SMART" id="SM00344">
    <property type="entry name" value="HTH_ASNC"/>
    <property type="match status" value="1"/>
</dbReference>
<dbReference type="InterPro" id="IPR019885">
    <property type="entry name" value="Tscrpt_reg_HTH_AsnC-type_CS"/>
</dbReference>
<dbReference type="OrthoDB" id="8590699at2"/>
<dbReference type="InterPro" id="IPR036388">
    <property type="entry name" value="WH-like_DNA-bd_sf"/>
</dbReference>
<dbReference type="InterPro" id="IPR011991">
    <property type="entry name" value="ArsR-like_HTH"/>
</dbReference>
<dbReference type="InterPro" id="IPR019887">
    <property type="entry name" value="Tscrpt_reg_AsnC/Lrp_C"/>
</dbReference>
<protein>
    <submittedName>
        <fullName evidence="5">Lrp/AsnC family transcriptional regulator</fullName>
    </submittedName>
</protein>
<dbReference type="SUPFAM" id="SSF54909">
    <property type="entry name" value="Dimeric alpha+beta barrel"/>
    <property type="match status" value="1"/>
</dbReference>
<dbReference type="InterPro" id="IPR011008">
    <property type="entry name" value="Dimeric_a/b-barrel"/>
</dbReference>
<dbReference type="InterPro" id="IPR000485">
    <property type="entry name" value="AsnC-type_HTH_dom"/>
</dbReference>
<evidence type="ECO:0000256" key="2">
    <source>
        <dbReference type="ARBA" id="ARBA00023125"/>
    </source>
</evidence>
<dbReference type="InterPro" id="IPR036390">
    <property type="entry name" value="WH_DNA-bd_sf"/>
</dbReference>
<dbReference type="PANTHER" id="PTHR30154">
    <property type="entry name" value="LEUCINE-RESPONSIVE REGULATORY PROTEIN"/>
    <property type="match status" value="1"/>
</dbReference>
<evidence type="ECO:0000256" key="1">
    <source>
        <dbReference type="ARBA" id="ARBA00023015"/>
    </source>
</evidence>
<dbReference type="SUPFAM" id="SSF46785">
    <property type="entry name" value="Winged helix' DNA-binding domain"/>
    <property type="match status" value="1"/>
</dbReference>
<dbReference type="Proteomes" id="UP000324760">
    <property type="component" value="Chromosome"/>
</dbReference>
<evidence type="ECO:0000313" key="5">
    <source>
        <dbReference type="EMBL" id="QEQ97994.1"/>
    </source>
</evidence>
<organism evidence="5 6">
    <name type="scientific">Neptunomonas concharum</name>
    <dbReference type="NCBI Taxonomy" id="1031538"/>
    <lineage>
        <taxon>Bacteria</taxon>
        <taxon>Pseudomonadati</taxon>
        <taxon>Pseudomonadota</taxon>
        <taxon>Gammaproteobacteria</taxon>
        <taxon>Oceanospirillales</taxon>
        <taxon>Oceanospirillaceae</taxon>
        <taxon>Neptunomonas</taxon>
    </lineage>
</organism>
<keyword evidence="6" id="KW-1185">Reference proteome</keyword>
<keyword evidence="1" id="KW-0805">Transcription regulation</keyword>
<dbReference type="InterPro" id="IPR019888">
    <property type="entry name" value="Tscrpt_reg_AsnC-like"/>
</dbReference>
<dbReference type="GO" id="GO:0043200">
    <property type="term" value="P:response to amino acid"/>
    <property type="evidence" value="ECO:0007669"/>
    <property type="project" value="TreeGrafter"/>
</dbReference>
<dbReference type="Pfam" id="PF01037">
    <property type="entry name" value="AsnC_trans_reg"/>
    <property type="match status" value="1"/>
</dbReference>
<feature type="domain" description="HTH asnC-type" evidence="4">
    <location>
        <begin position="6"/>
        <end position="67"/>
    </location>
</feature>
<reference evidence="5 6" key="1">
    <citation type="journal article" date="2019" name="Biochem. Eng. J.">
        <title>Metabolic engineering of the marine bacteria Neptunomonas concharum for the production of acetoin and meso-2,3-butanediol from acetate.</title>
        <authorList>
            <person name="Li W."/>
            <person name="Pu N."/>
            <person name="Liu C.-X."/>
            <person name="Yuan Q.-P."/>
            <person name="Li Z.-J."/>
        </authorList>
    </citation>
    <scope>NUCLEOTIDE SEQUENCE [LARGE SCALE GENOMIC DNA]</scope>
    <source>
        <strain evidence="5 6">JCM17730</strain>
    </source>
</reference>
<keyword evidence="2" id="KW-0238">DNA-binding</keyword>
<dbReference type="CDD" id="cd00090">
    <property type="entry name" value="HTH_ARSR"/>
    <property type="match status" value="1"/>
</dbReference>
<dbReference type="EMBL" id="CP043869">
    <property type="protein sequence ID" value="QEQ97994.1"/>
    <property type="molecule type" value="Genomic_DNA"/>
</dbReference>
<dbReference type="GO" id="GO:0005829">
    <property type="term" value="C:cytosol"/>
    <property type="evidence" value="ECO:0007669"/>
    <property type="project" value="TreeGrafter"/>
</dbReference>
<gene>
    <name evidence="5" type="ORF">F0U83_15450</name>
</gene>
<dbReference type="Gene3D" id="1.10.10.10">
    <property type="entry name" value="Winged helix-like DNA-binding domain superfamily/Winged helix DNA-binding domain"/>
    <property type="match status" value="1"/>
</dbReference>
<evidence type="ECO:0000256" key="3">
    <source>
        <dbReference type="ARBA" id="ARBA00023163"/>
    </source>
</evidence>
<evidence type="ECO:0000259" key="4">
    <source>
        <dbReference type="PROSITE" id="PS50956"/>
    </source>
</evidence>
<proteinExistence type="predicted"/>
<dbReference type="KEGG" id="ncu:F0U83_15450"/>
<dbReference type="GO" id="GO:0006355">
    <property type="term" value="P:regulation of DNA-templated transcription"/>
    <property type="evidence" value="ECO:0007669"/>
    <property type="project" value="UniProtKB-ARBA"/>
</dbReference>
<dbReference type="PANTHER" id="PTHR30154:SF17">
    <property type="entry name" value="DNA-BINDING TRANSCRIPTIONAL ACTIVATOR DECR"/>
    <property type="match status" value="1"/>
</dbReference>
<dbReference type="AlphaFoldDB" id="A0A5P1REC8"/>
<name>A0A5P1REC8_9GAMM</name>
<accession>A0A5P1REC8</accession>
<dbReference type="GO" id="GO:0043565">
    <property type="term" value="F:sequence-specific DNA binding"/>
    <property type="evidence" value="ECO:0007669"/>
    <property type="project" value="InterPro"/>
</dbReference>
<dbReference type="PROSITE" id="PS50956">
    <property type="entry name" value="HTH_ASNC_2"/>
    <property type="match status" value="1"/>
</dbReference>
<dbReference type="RefSeq" id="WP_138988185.1">
    <property type="nucleotide sequence ID" value="NZ_CP043869.1"/>
</dbReference>
<dbReference type="Pfam" id="PF13412">
    <property type="entry name" value="HTH_24"/>
    <property type="match status" value="1"/>
</dbReference>
<dbReference type="PROSITE" id="PS00519">
    <property type="entry name" value="HTH_ASNC_1"/>
    <property type="match status" value="1"/>
</dbReference>
<dbReference type="Gene3D" id="3.30.70.920">
    <property type="match status" value="1"/>
</dbReference>
<dbReference type="PRINTS" id="PR00033">
    <property type="entry name" value="HTHASNC"/>
</dbReference>
<keyword evidence="3" id="KW-0804">Transcription</keyword>
<sequence length="155" mass="17830">MQETKIDKTDRVILHALQENGELSIQELADLVNLSSTPCWRRVQKLQDSGVIRKHVALLDASKLNLNVSVFVHIKTRNHSAAWYTQFAERVANYPEVAEFYRMSGEYDYLMRVVVADIAAFDRFYKRLVEETPDLSDVTSSFAMEQIKYTTALPV</sequence>